<dbReference type="InterPro" id="IPR037401">
    <property type="entry name" value="SnoaL-like"/>
</dbReference>
<dbReference type="InterPro" id="IPR032710">
    <property type="entry name" value="NTF2-like_dom_sf"/>
</dbReference>
<dbReference type="RefSeq" id="WP_072845407.1">
    <property type="nucleotide sequence ID" value="NZ_FNAB01000015.1"/>
</dbReference>
<sequence length="158" mass="18053">MDLEAVALISRLKYRYLRALDTKDWVLFRDTLIPEATATYGEYLRFEDREALVSFMEVTLGPHMLTEYRCGQPEIEVDGDTAAGVWALSDTVIIPEDGMLVRGTAFYHDEYVRDTAGEWLISHTGYERTFETVISLKDLPSFHLTSNKWDLLVNPPAS</sequence>
<dbReference type="AlphaFoldDB" id="A0A1G7C6J8"/>
<reference evidence="2 3" key="1">
    <citation type="submission" date="2016-10" db="EMBL/GenBank/DDBJ databases">
        <authorList>
            <person name="de Groot N.N."/>
        </authorList>
    </citation>
    <scope>NUCLEOTIDE SEQUENCE [LARGE SCALE GENOMIC DNA]</scope>
    <source>
        <strain evidence="2 3">JCM 11308</strain>
    </source>
</reference>
<evidence type="ECO:0000259" key="1">
    <source>
        <dbReference type="Pfam" id="PF13577"/>
    </source>
</evidence>
<dbReference type="STRING" id="168276.SAMN05444580_11536"/>
<gene>
    <name evidence="2" type="ORF">SAMN05444580_11536</name>
</gene>
<dbReference type="Gene3D" id="3.10.450.50">
    <property type="match status" value="1"/>
</dbReference>
<organism evidence="2 3">
    <name type="scientific">Rhodococcus tukisamuensis</name>
    <dbReference type="NCBI Taxonomy" id="168276"/>
    <lineage>
        <taxon>Bacteria</taxon>
        <taxon>Bacillati</taxon>
        <taxon>Actinomycetota</taxon>
        <taxon>Actinomycetes</taxon>
        <taxon>Mycobacteriales</taxon>
        <taxon>Nocardiaceae</taxon>
        <taxon>Rhodococcus</taxon>
    </lineage>
</organism>
<name>A0A1G7C6J8_9NOCA</name>
<protein>
    <submittedName>
        <fullName evidence="2">SnoaL-like domain-containing protein</fullName>
    </submittedName>
</protein>
<dbReference type="SUPFAM" id="SSF54427">
    <property type="entry name" value="NTF2-like"/>
    <property type="match status" value="1"/>
</dbReference>
<proteinExistence type="predicted"/>
<accession>A0A1G7C6J8</accession>
<dbReference type="Proteomes" id="UP000199417">
    <property type="component" value="Unassembled WGS sequence"/>
</dbReference>
<keyword evidence="3" id="KW-1185">Reference proteome</keyword>
<evidence type="ECO:0000313" key="3">
    <source>
        <dbReference type="Proteomes" id="UP000199417"/>
    </source>
</evidence>
<dbReference type="EMBL" id="FNAB01000015">
    <property type="protein sequence ID" value="SDE34917.1"/>
    <property type="molecule type" value="Genomic_DNA"/>
</dbReference>
<feature type="domain" description="SnoaL-like" evidence="1">
    <location>
        <begin position="2"/>
        <end position="123"/>
    </location>
</feature>
<evidence type="ECO:0000313" key="2">
    <source>
        <dbReference type="EMBL" id="SDE34917.1"/>
    </source>
</evidence>
<dbReference type="Pfam" id="PF13577">
    <property type="entry name" value="SnoaL_4"/>
    <property type="match status" value="1"/>
</dbReference>